<evidence type="ECO:0000313" key="2">
    <source>
        <dbReference type="EMBL" id="TGY90779.1"/>
    </source>
</evidence>
<organism evidence="2 3">
    <name type="scientific">Marinicauda algicola</name>
    <dbReference type="NCBI Taxonomy" id="2029849"/>
    <lineage>
        <taxon>Bacteria</taxon>
        <taxon>Pseudomonadati</taxon>
        <taxon>Pseudomonadota</taxon>
        <taxon>Alphaproteobacteria</taxon>
        <taxon>Maricaulales</taxon>
        <taxon>Maricaulaceae</taxon>
        <taxon>Marinicauda</taxon>
    </lineage>
</organism>
<dbReference type="Proteomes" id="UP000308054">
    <property type="component" value="Unassembled WGS sequence"/>
</dbReference>
<comment type="caution">
    <text evidence="2">The sequence shown here is derived from an EMBL/GenBank/DDBJ whole genome shotgun (WGS) entry which is preliminary data.</text>
</comment>
<name>A0A4V3RYL2_9PROT</name>
<dbReference type="OrthoDB" id="7285481at2"/>
<dbReference type="PROSITE" id="PS01124">
    <property type="entry name" value="HTH_ARAC_FAMILY_2"/>
    <property type="match status" value="1"/>
</dbReference>
<accession>A0A4V3RYL2</accession>
<proteinExistence type="predicted"/>
<dbReference type="AlphaFoldDB" id="A0A4V3RYL2"/>
<sequence length="53" mass="5945">MAYGSKVALAHDGYSEVAHKFGFTHLGRFSTAYQKFFREYPSATLKTPVPAFD</sequence>
<protein>
    <submittedName>
        <fullName evidence="2">Helix-turn-helix domain-containing protein</fullName>
    </submittedName>
</protein>
<dbReference type="InterPro" id="IPR018060">
    <property type="entry name" value="HTH_AraC"/>
</dbReference>
<gene>
    <name evidence="2" type="ORF">E5163_04820</name>
</gene>
<evidence type="ECO:0000313" key="3">
    <source>
        <dbReference type="Proteomes" id="UP000308054"/>
    </source>
</evidence>
<feature type="domain" description="HTH araC/xylS-type" evidence="1">
    <location>
        <begin position="1"/>
        <end position="47"/>
    </location>
</feature>
<dbReference type="GO" id="GO:0043565">
    <property type="term" value="F:sequence-specific DNA binding"/>
    <property type="evidence" value="ECO:0007669"/>
    <property type="project" value="InterPro"/>
</dbReference>
<dbReference type="EMBL" id="SRXW01000001">
    <property type="protein sequence ID" value="TGY90779.1"/>
    <property type="molecule type" value="Genomic_DNA"/>
</dbReference>
<keyword evidence="3" id="KW-1185">Reference proteome</keyword>
<reference evidence="2 3" key="1">
    <citation type="journal article" date="2017" name="Int. J. Syst. Evol. Microbiol.">
        <title>Marinicauda algicola sp. nov., isolated from a marine red alga Rhodosorus marinus.</title>
        <authorList>
            <person name="Jeong S.E."/>
            <person name="Jeon S.H."/>
            <person name="Chun B.H."/>
            <person name="Kim D.W."/>
            <person name="Jeon C.O."/>
        </authorList>
    </citation>
    <scope>NUCLEOTIDE SEQUENCE [LARGE SCALE GENOMIC DNA]</scope>
    <source>
        <strain evidence="2 3">JCM 31718</strain>
    </source>
</reference>
<evidence type="ECO:0000259" key="1">
    <source>
        <dbReference type="PROSITE" id="PS01124"/>
    </source>
</evidence>
<dbReference type="GO" id="GO:0003700">
    <property type="term" value="F:DNA-binding transcription factor activity"/>
    <property type="evidence" value="ECO:0007669"/>
    <property type="project" value="InterPro"/>
</dbReference>